<dbReference type="InterPro" id="IPR009056">
    <property type="entry name" value="Cyt_c-like_dom"/>
</dbReference>
<keyword evidence="5" id="KW-1133">Transmembrane helix</keyword>
<comment type="caution">
    <text evidence="7">The sequence shown here is derived from an EMBL/GenBank/DDBJ whole genome shotgun (WGS) entry which is preliminary data.</text>
</comment>
<dbReference type="Proteomes" id="UP001596143">
    <property type="component" value="Unassembled WGS sequence"/>
</dbReference>
<feature type="transmembrane region" description="Helical" evidence="5">
    <location>
        <begin position="287"/>
        <end position="304"/>
    </location>
</feature>
<sequence length="446" mass="50357">MDYPVIEFSLLGNGMVIGLVAFIHVLISHGVAIGGTAMMVSLEYRAYKTNNKRLDQFARTLSKWVLIVTTTAGAITGVGIWFTTMVITPASIGSLLRIFFWAWFAEWIVFVTEVSLLLLYYYTWDKWKGAKKNIHLRVGYALVGFSWLTAAIITGVLAAKLTPGLWTETLSFWNAFFNPTYVPSLLFRTFIAILLAVSFISIIVKMRVKDNALQQEVFGVFGKWMVVTIPSLLIFGVWYLFKIPEQAYDQVIWSTGMEPLVFTTINILGLAVLIIYALWAIKLPKKVPVILVFIVWAASIGFVGEFEMVRESVRKPYVIYDYLYANGIPASKAEEFSEEGFLENWTFATVDEVTEETKYEAGRILYEAQCLACHSIDGWRSRRAFADRVAGWGEDSLADYIETMHISRPFMPPFVGTEEEREALAHYITSEVDQANGEVAKGGDEQ</sequence>
<feature type="transmembrane region" description="Helical" evidence="5">
    <location>
        <begin position="224"/>
        <end position="241"/>
    </location>
</feature>
<dbReference type="Gene3D" id="1.10.760.10">
    <property type="entry name" value="Cytochrome c-like domain"/>
    <property type="match status" value="1"/>
</dbReference>
<evidence type="ECO:0000256" key="4">
    <source>
        <dbReference type="PROSITE-ProRule" id="PRU00433"/>
    </source>
</evidence>
<evidence type="ECO:0000313" key="8">
    <source>
        <dbReference type="Proteomes" id="UP001596143"/>
    </source>
</evidence>
<keyword evidence="3 4" id="KW-0408">Iron</keyword>
<evidence type="ECO:0000256" key="1">
    <source>
        <dbReference type="ARBA" id="ARBA00022617"/>
    </source>
</evidence>
<organism evidence="7 8">
    <name type="scientific">Aliibacillus thermotolerans</name>
    <dbReference type="NCBI Taxonomy" id="1834418"/>
    <lineage>
        <taxon>Bacteria</taxon>
        <taxon>Bacillati</taxon>
        <taxon>Bacillota</taxon>
        <taxon>Bacilli</taxon>
        <taxon>Bacillales</taxon>
        <taxon>Bacillaceae</taxon>
        <taxon>Aliibacillus</taxon>
    </lineage>
</organism>
<name>A0ABW0U4Q5_9BACI</name>
<feature type="domain" description="Cytochrome c" evidence="6">
    <location>
        <begin position="357"/>
        <end position="432"/>
    </location>
</feature>
<dbReference type="PROSITE" id="PS51007">
    <property type="entry name" value="CYTC"/>
    <property type="match status" value="1"/>
</dbReference>
<dbReference type="Pfam" id="PF13442">
    <property type="entry name" value="Cytochrome_CBB3"/>
    <property type="match status" value="1"/>
</dbReference>
<keyword evidence="1 4" id="KW-0349">Heme</keyword>
<evidence type="ECO:0000313" key="7">
    <source>
        <dbReference type="EMBL" id="MFC5628401.1"/>
    </source>
</evidence>
<protein>
    <submittedName>
        <fullName evidence="7">C-type cytochrome</fullName>
    </submittedName>
</protein>
<evidence type="ECO:0000256" key="3">
    <source>
        <dbReference type="ARBA" id="ARBA00023004"/>
    </source>
</evidence>
<dbReference type="InterPro" id="IPR036909">
    <property type="entry name" value="Cyt_c-like_dom_sf"/>
</dbReference>
<feature type="transmembrane region" description="Helical" evidence="5">
    <location>
        <begin position="261"/>
        <end position="280"/>
    </location>
</feature>
<evidence type="ECO:0000256" key="5">
    <source>
        <dbReference type="SAM" id="Phobius"/>
    </source>
</evidence>
<keyword evidence="8" id="KW-1185">Reference proteome</keyword>
<gene>
    <name evidence="7" type="ORF">ACFPTR_05750</name>
</gene>
<evidence type="ECO:0000256" key="2">
    <source>
        <dbReference type="ARBA" id="ARBA00022723"/>
    </source>
</evidence>
<feature type="transmembrane region" description="Helical" evidence="5">
    <location>
        <begin position="98"/>
        <end position="122"/>
    </location>
</feature>
<feature type="transmembrane region" description="Helical" evidence="5">
    <location>
        <begin position="134"/>
        <end position="161"/>
    </location>
</feature>
<dbReference type="RefSeq" id="WP_270898280.1">
    <property type="nucleotide sequence ID" value="NZ_JBHSPF010000022.1"/>
</dbReference>
<accession>A0ABW0U4Q5</accession>
<keyword evidence="5" id="KW-0812">Transmembrane</keyword>
<proteinExistence type="predicted"/>
<feature type="transmembrane region" description="Helical" evidence="5">
    <location>
        <begin position="64"/>
        <end position="92"/>
    </location>
</feature>
<feature type="transmembrane region" description="Helical" evidence="5">
    <location>
        <begin position="181"/>
        <end position="204"/>
    </location>
</feature>
<keyword evidence="2 4" id="KW-0479">Metal-binding</keyword>
<feature type="transmembrane region" description="Helical" evidence="5">
    <location>
        <begin position="15"/>
        <end position="44"/>
    </location>
</feature>
<evidence type="ECO:0000259" key="6">
    <source>
        <dbReference type="PROSITE" id="PS51007"/>
    </source>
</evidence>
<keyword evidence="5" id="KW-0472">Membrane</keyword>
<dbReference type="SUPFAM" id="SSF46626">
    <property type="entry name" value="Cytochrome c"/>
    <property type="match status" value="1"/>
</dbReference>
<dbReference type="EMBL" id="JBHSPF010000022">
    <property type="protein sequence ID" value="MFC5628401.1"/>
    <property type="molecule type" value="Genomic_DNA"/>
</dbReference>
<reference evidence="8" key="1">
    <citation type="journal article" date="2019" name="Int. J. Syst. Evol. Microbiol.">
        <title>The Global Catalogue of Microorganisms (GCM) 10K type strain sequencing project: providing services to taxonomists for standard genome sequencing and annotation.</title>
        <authorList>
            <consortium name="The Broad Institute Genomics Platform"/>
            <consortium name="The Broad Institute Genome Sequencing Center for Infectious Disease"/>
            <person name="Wu L."/>
            <person name="Ma J."/>
        </authorList>
    </citation>
    <scope>NUCLEOTIDE SEQUENCE [LARGE SCALE GENOMIC DNA]</scope>
    <source>
        <strain evidence="8">CGMCC 1.15790</strain>
    </source>
</reference>